<dbReference type="EMBL" id="JAAKDE010000001">
    <property type="protein sequence ID" value="MBA2131972.1"/>
    <property type="molecule type" value="Genomic_DNA"/>
</dbReference>
<dbReference type="GO" id="GO:0005886">
    <property type="term" value="C:plasma membrane"/>
    <property type="evidence" value="ECO:0007669"/>
    <property type="project" value="UniProtKB-SubCell"/>
</dbReference>
<evidence type="ECO:0000313" key="7">
    <source>
        <dbReference type="EMBL" id="MBA2131972.1"/>
    </source>
</evidence>
<dbReference type="GO" id="GO:0036376">
    <property type="term" value="P:sodium ion export across plasma membrane"/>
    <property type="evidence" value="ECO:0007669"/>
    <property type="project" value="InterPro"/>
</dbReference>
<proteinExistence type="predicted"/>
<evidence type="ECO:0000313" key="8">
    <source>
        <dbReference type="Proteomes" id="UP000657177"/>
    </source>
</evidence>
<comment type="subcellular location">
    <subcellularLocation>
        <location evidence="1">Cell membrane</location>
    </subcellularLocation>
</comment>
<accession>A0A8J6LRD5</accession>
<dbReference type="NCBIfam" id="TIGR01195">
    <property type="entry name" value="oadG_fam"/>
    <property type="match status" value="1"/>
</dbReference>
<name>A0A8J6LRD5_9FIRM</name>
<dbReference type="InterPro" id="IPR005899">
    <property type="entry name" value="Na_pump_deCOase"/>
</dbReference>
<feature type="transmembrane region" description="Helical" evidence="6">
    <location>
        <begin position="6"/>
        <end position="28"/>
    </location>
</feature>
<evidence type="ECO:0000256" key="2">
    <source>
        <dbReference type="ARBA" id="ARBA00022475"/>
    </source>
</evidence>
<dbReference type="Proteomes" id="UP000657177">
    <property type="component" value="Unassembled WGS sequence"/>
</dbReference>
<reference evidence="7" key="1">
    <citation type="submission" date="2020-06" db="EMBL/GenBank/DDBJ databases">
        <title>Novel chitinolytic bacterium.</title>
        <authorList>
            <person name="Ungkulpasvich U."/>
            <person name="Kosugi A."/>
            <person name="Uke A."/>
        </authorList>
    </citation>
    <scope>NUCLEOTIDE SEQUENCE</scope>
    <source>
        <strain evidence="7">UUS1-1</strain>
    </source>
</reference>
<sequence length="121" mass="12484">MNNLAVGIELLFTGMLTTFLVLVFLLFLMKATSALINKQSALDGEPAAPEMKPATPAPRAETVAAVPSEDLATDELVAIMTALGMVLPANHKAVVRVAPPSTTGVGEEELVAAIVGAMAAR</sequence>
<evidence type="ECO:0000256" key="3">
    <source>
        <dbReference type="ARBA" id="ARBA00022692"/>
    </source>
</evidence>
<evidence type="ECO:0000256" key="4">
    <source>
        <dbReference type="ARBA" id="ARBA00022989"/>
    </source>
</evidence>
<evidence type="ECO:0000256" key="1">
    <source>
        <dbReference type="ARBA" id="ARBA00004236"/>
    </source>
</evidence>
<comment type="caution">
    <text evidence="7">The sequence shown here is derived from an EMBL/GenBank/DDBJ whole genome shotgun (WGS) entry which is preliminary data.</text>
</comment>
<evidence type="ECO:0000256" key="5">
    <source>
        <dbReference type="ARBA" id="ARBA00023136"/>
    </source>
</evidence>
<dbReference type="GO" id="GO:0015081">
    <property type="term" value="F:sodium ion transmembrane transporter activity"/>
    <property type="evidence" value="ECO:0007669"/>
    <property type="project" value="InterPro"/>
</dbReference>
<keyword evidence="8" id="KW-1185">Reference proteome</keyword>
<dbReference type="AlphaFoldDB" id="A0A8J6LRD5"/>
<keyword evidence="5 6" id="KW-0472">Membrane</keyword>
<keyword evidence="2" id="KW-1003">Cell membrane</keyword>
<evidence type="ECO:0000256" key="6">
    <source>
        <dbReference type="SAM" id="Phobius"/>
    </source>
</evidence>
<dbReference type="Pfam" id="PF04277">
    <property type="entry name" value="OAD_gamma"/>
    <property type="match status" value="1"/>
</dbReference>
<protein>
    <submittedName>
        <fullName evidence="7">OadG family protein</fullName>
    </submittedName>
</protein>
<organism evidence="7 8">
    <name type="scientific">Capillibacterium thermochitinicola</name>
    <dbReference type="NCBI Taxonomy" id="2699427"/>
    <lineage>
        <taxon>Bacteria</taxon>
        <taxon>Bacillati</taxon>
        <taxon>Bacillota</taxon>
        <taxon>Capillibacterium</taxon>
    </lineage>
</organism>
<gene>
    <name evidence="7" type="ORF">G5B42_00140</name>
</gene>
<dbReference type="RefSeq" id="WP_181338417.1">
    <property type="nucleotide sequence ID" value="NZ_JAAKDE010000001.1"/>
</dbReference>
<keyword evidence="4 6" id="KW-1133">Transmembrane helix</keyword>
<keyword evidence="3 6" id="KW-0812">Transmembrane</keyword>